<gene>
    <name evidence="1" type="ORF">SAMN02982919_02508</name>
</gene>
<dbReference type="Proteomes" id="UP000199766">
    <property type="component" value="Unassembled WGS sequence"/>
</dbReference>
<evidence type="ECO:0000313" key="1">
    <source>
        <dbReference type="EMBL" id="SER50820.1"/>
    </source>
</evidence>
<dbReference type="EMBL" id="FOGD01000009">
    <property type="protein sequence ID" value="SER50820.1"/>
    <property type="molecule type" value="Genomic_DNA"/>
</dbReference>
<dbReference type="AlphaFoldDB" id="A0A1H9PRU0"/>
<evidence type="ECO:0008006" key="3">
    <source>
        <dbReference type="Google" id="ProtNLM"/>
    </source>
</evidence>
<name>A0A1H9PRU0_9BURK</name>
<organism evidence="1 2">
    <name type="scientific">Giesbergeria anulus</name>
    <dbReference type="NCBI Taxonomy" id="180197"/>
    <lineage>
        <taxon>Bacteria</taxon>
        <taxon>Pseudomonadati</taxon>
        <taxon>Pseudomonadota</taxon>
        <taxon>Betaproteobacteria</taxon>
        <taxon>Burkholderiales</taxon>
        <taxon>Comamonadaceae</taxon>
        <taxon>Giesbergeria</taxon>
    </lineage>
</organism>
<protein>
    <recommendedName>
        <fullName evidence="3">Methyl-accepting chemotaxis protein</fullName>
    </recommendedName>
</protein>
<accession>A0A1H9PRU0</accession>
<keyword evidence="2" id="KW-1185">Reference proteome</keyword>
<evidence type="ECO:0000313" key="2">
    <source>
        <dbReference type="Proteomes" id="UP000199766"/>
    </source>
</evidence>
<sequence>MPYTALVEQLAAAAHSLREQAQRLSGAVQVFKLVERAHWACTLHRRVGLVGLMGAVAAVRAW</sequence>
<proteinExistence type="predicted"/>
<reference evidence="1 2" key="1">
    <citation type="submission" date="2016-10" db="EMBL/GenBank/DDBJ databases">
        <authorList>
            <person name="de Groot N.N."/>
        </authorList>
    </citation>
    <scope>NUCLEOTIDE SEQUENCE [LARGE SCALE GENOMIC DNA]</scope>
    <source>
        <strain evidence="1 2">ATCC 35958</strain>
    </source>
</reference>